<protein>
    <submittedName>
        <fullName evidence="1">Uncharacterized protein</fullName>
    </submittedName>
</protein>
<sequence length="495" mass="58810">MNNAERVSIVTPSYEKHADQYECMVKSIKKYCTDFDSIDFILVCEEHNVSLFKEIFTRNYVEHFNIVTTEDVIKYFKIPGSSKDFISRVGKFTFQTVKKFGGLLKVRTPYSIVLDSEGIFCKSFSIKDAVQNYAEQKYVFYTLTSPRNELWTRSVGHQVNKNTSDTLQNDATKRWYMEYFHWFYETEKANDLIKNHLGNLFLDYIRGIGNNYDFNEFKYEGRFVDFFENILYYNYIEKYFSDEYKFYDFKEVLSEHLPKEISARFKLDELPFSLFGNDYLLNILAPDEVHHLVPLFDKFKLPFIRLEPPVFSSDYFPELKKLPYFIATISSHHHIWLDKKIAVCISGEFRHIIHRTPEQQVRCIKSFLSGVDCDIYIHGWSNSSEALILHELKPKNHLFEEPISLRQLERRIKFREPRLKPGRDHGSLSMFYSMQQSFELLKDHADQYDYVVRIRPDIYPDLSLKEILVKISDEGDFIDNAIYFPKCYHSKGIND</sequence>
<proteinExistence type="predicted"/>
<dbReference type="InterPro" id="IPR045499">
    <property type="entry name" value="DUF6492"/>
</dbReference>
<evidence type="ECO:0000313" key="2">
    <source>
        <dbReference type="Proteomes" id="UP000254958"/>
    </source>
</evidence>
<keyword evidence="2" id="KW-1185">Reference proteome</keyword>
<dbReference type="Proteomes" id="UP000254958">
    <property type="component" value="Unassembled WGS sequence"/>
</dbReference>
<dbReference type="Pfam" id="PF20102">
    <property type="entry name" value="DUF6492"/>
    <property type="match status" value="1"/>
</dbReference>
<dbReference type="EMBL" id="QQAW01000003">
    <property type="protein sequence ID" value="RDI38887.1"/>
    <property type="molecule type" value="Genomic_DNA"/>
</dbReference>
<dbReference type="AlphaFoldDB" id="A0A370G4W9"/>
<accession>A0A370G4W9</accession>
<dbReference type="RefSeq" id="WP_211311034.1">
    <property type="nucleotide sequence ID" value="NZ_BJMI01000002.1"/>
</dbReference>
<evidence type="ECO:0000313" key="1">
    <source>
        <dbReference type="EMBL" id="RDI38887.1"/>
    </source>
</evidence>
<reference evidence="1 2" key="1">
    <citation type="submission" date="2018-07" db="EMBL/GenBank/DDBJ databases">
        <title>Genomic Encyclopedia of Type Strains, Phase IV (KMG-IV): sequencing the most valuable type-strain genomes for metagenomic binning, comparative biology and taxonomic classification.</title>
        <authorList>
            <person name="Goeker M."/>
        </authorList>
    </citation>
    <scope>NUCLEOTIDE SEQUENCE [LARGE SCALE GENOMIC DNA]</scope>
    <source>
        <strain evidence="1 2">DSM 5603</strain>
    </source>
</reference>
<comment type="caution">
    <text evidence="1">The sequence shown here is derived from an EMBL/GenBank/DDBJ whole genome shotgun (WGS) entry which is preliminary data.</text>
</comment>
<organism evidence="1 2">
    <name type="scientific">Gluconacetobacter liquefaciens</name>
    <name type="common">Acetobacter liquefaciens</name>
    <dbReference type="NCBI Taxonomy" id="89584"/>
    <lineage>
        <taxon>Bacteria</taxon>
        <taxon>Pseudomonadati</taxon>
        <taxon>Pseudomonadota</taxon>
        <taxon>Alphaproteobacteria</taxon>
        <taxon>Acetobacterales</taxon>
        <taxon>Acetobacteraceae</taxon>
        <taxon>Gluconacetobacter</taxon>
    </lineage>
</organism>
<name>A0A370G4W9_GLULI</name>
<gene>
    <name evidence="1" type="ORF">C7453_103348</name>
</gene>